<feature type="signal peptide" evidence="1">
    <location>
        <begin position="1"/>
        <end position="20"/>
    </location>
</feature>
<feature type="chain" id="PRO_5047011291" evidence="1">
    <location>
        <begin position="21"/>
        <end position="83"/>
    </location>
</feature>
<sequence>MAKKELTFVIALLLLVSILCSNIKFRWSCEPASASAWRMESKTRRTRLLVKQDYAGYVPSPDDYDYNGFYRRQGDVPSPGVGH</sequence>
<evidence type="ECO:0000313" key="3">
    <source>
        <dbReference type="Proteomes" id="UP001472677"/>
    </source>
</evidence>
<name>A0ABR2F8G3_9ROSI</name>
<organism evidence="2 3">
    <name type="scientific">Hibiscus sabdariffa</name>
    <name type="common">roselle</name>
    <dbReference type="NCBI Taxonomy" id="183260"/>
    <lineage>
        <taxon>Eukaryota</taxon>
        <taxon>Viridiplantae</taxon>
        <taxon>Streptophyta</taxon>
        <taxon>Embryophyta</taxon>
        <taxon>Tracheophyta</taxon>
        <taxon>Spermatophyta</taxon>
        <taxon>Magnoliopsida</taxon>
        <taxon>eudicotyledons</taxon>
        <taxon>Gunneridae</taxon>
        <taxon>Pentapetalae</taxon>
        <taxon>rosids</taxon>
        <taxon>malvids</taxon>
        <taxon>Malvales</taxon>
        <taxon>Malvaceae</taxon>
        <taxon>Malvoideae</taxon>
        <taxon>Hibiscus</taxon>
    </lineage>
</organism>
<keyword evidence="3" id="KW-1185">Reference proteome</keyword>
<gene>
    <name evidence="2" type="ORF">V6N12_062303</name>
</gene>
<protein>
    <submittedName>
        <fullName evidence="2">Uncharacterized protein</fullName>
    </submittedName>
</protein>
<comment type="caution">
    <text evidence="2">The sequence shown here is derived from an EMBL/GenBank/DDBJ whole genome shotgun (WGS) entry which is preliminary data.</text>
</comment>
<evidence type="ECO:0000313" key="2">
    <source>
        <dbReference type="EMBL" id="KAK8574613.1"/>
    </source>
</evidence>
<evidence type="ECO:0000256" key="1">
    <source>
        <dbReference type="SAM" id="SignalP"/>
    </source>
</evidence>
<proteinExistence type="predicted"/>
<accession>A0ABR2F8G3</accession>
<dbReference type="EMBL" id="JBBPBM010000007">
    <property type="protein sequence ID" value="KAK8574613.1"/>
    <property type="molecule type" value="Genomic_DNA"/>
</dbReference>
<dbReference type="Proteomes" id="UP001472677">
    <property type="component" value="Unassembled WGS sequence"/>
</dbReference>
<keyword evidence="1" id="KW-0732">Signal</keyword>
<reference evidence="2 3" key="1">
    <citation type="journal article" date="2024" name="G3 (Bethesda)">
        <title>Genome assembly of Hibiscus sabdariffa L. provides insights into metabolisms of medicinal natural products.</title>
        <authorList>
            <person name="Kim T."/>
        </authorList>
    </citation>
    <scope>NUCLEOTIDE SEQUENCE [LARGE SCALE GENOMIC DNA]</scope>
    <source>
        <strain evidence="2">TK-2024</strain>
        <tissue evidence="2">Old leaves</tissue>
    </source>
</reference>